<reference evidence="3" key="1">
    <citation type="journal article" date="2016" name="Stand. Genomic Sci.">
        <title>Complete genome sequence of Methanospirillum hungatei type strain JF1.</title>
        <authorList>
            <person name="Gunsalus R.P."/>
            <person name="Cook L.E."/>
            <person name="Crable B."/>
            <person name="Rohlin L."/>
            <person name="McDonald E."/>
            <person name="Mouttaki H."/>
            <person name="Sieber J.R."/>
            <person name="Poweleit N."/>
            <person name="Zhou H."/>
            <person name="Lapidus A.L."/>
            <person name="Daligault H.E."/>
            <person name="Land M."/>
            <person name="Gilna P."/>
            <person name="Ivanova N."/>
            <person name="Kyrpides N."/>
            <person name="Culley D.E."/>
            <person name="McInerney M.J."/>
        </authorList>
    </citation>
    <scope>NUCLEOTIDE SEQUENCE [LARGE SCALE GENOMIC DNA]</scope>
    <source>
        <strain evidence="3">ATCC 27890 / DSM 864 / NBRC 100397 / JF-1</strain>
    </source>
</reference>
<gene>
    <name evidence="2" type="ordered locus">Mhun_2379</name>
</gene>
<evidence type="ECO:0000313" key="2">
    <source>
        <dbReference type="EMBL" id="ABD42081.1"/>
    </source>
</evidence>
<sequence>MCKRSIQDLVGMLAKSGGINVICGIGQENEHKISGLASIALDMCVTWECHGREIRSQGPVGKVKRRSCRIQALKLFPMDVTTKISDTYPMEPEVLTKGSLLARGIFAVIIWYYVQLPDFFSFLRFNLFILNIRVFR</sequence>
<evidence type="ECO:0000256" key="1">
    <source>
        <dbReference type="SAM" id="Phobius"/>
    </source>
</evidence>
<keyword evidence="1" id="KW-0812">Transmembrane</keyword>
<evidence type="ECO:0000313" key="3">
    <source>
        <dbReference type="Proteomes" id="UP000001941"/>
    </source>
</evidence>
<keyword evidence="3" id="KW-1185">Reference proteome</keyword>
<dbReference type="InParanoid" id="Q2FT16"/>
<name>Q2FT16_METHJ</name>
<proteinExistence type="predicted"/>
<accession>Q2FT16</accession>
<dbReference type="Proteomes" id="UP000001941">
    <property type="component" value="Chromosome"/>
</dbReference>
<feature type="transmembrane region" description="Helical" evidence="1">
    <location>
        <begin position="119"/>
        <end position="135"/>
    </location>
</feature>
<protein>
    <submittedName>
        <fullName evidence="2">Uncharacterized protein</fullName>
    </submittedName>
</protein>
<dbReference type="KEGG" id="mhu:Mhun_2379"/>
<dbReference type="AlphaFoldDB" id="Q2FT16"/>
<dbReference type="EnsemblBacteria" id="ABD42081">
    <property type="protein sequence ID" value="ABD42081"/>
    <property type="gene ID" value="Mhun_2379"/>
</dbReference>
<dbReference type="EMBL" id="CP000254">
    <property type="protein sequence ID" value="ABD42081.1"/>
    <property type="molecule type" value="Genomic_DNA"/>
</dbReference>
<dbReference type="HOGENOM" id="CLU_1870742_0_0_2"/>
<organism evidence="2 3">
    <name type="scientific">Methanospirillum hungatei JF-1 (strain ATCC 27890 / DSM 864 / NBRC 100397 / JF-1)</name>
    <dbReference type="NCBI Taxonomy" id="323259"/>
    <lineage>
        <taxon>Archaea</taxon>
        <taxon>Methanobacteriati</taxon>
        <taxon>Methanobacteriota</taxon>
        <taxon>Stenosarchaea group</taxon>
        <taxon>Methanomicrobia</taxon>
        <taxon>Methanomicrobiales</taxon>
        <taxon>Methanospirillaceae</taxon>
        <taxon>Methanospirillum</taxon>
    </lineage>
</organism>
<dbReference type="STRING" id="323259.Mhun_2379"/>
<keyword evidence="1" id="KW-1133">Transmembrane helix</keyword>
<keyword evidence="1" id="KW-0472">Membrane</keyword>